<dbReference type="Proteomes" id="UP000063718">
    <property type="component" value="Unassembled WGS sequence"/>
</dbReference>
<proteinExistence type="predicted"/>
<dbReference type="EMBL" id="DF238840">
    <property type="protein sequence ID" value="GAF26542.1"/>
    <property type="molecule type" value="Genomic_DNA"/>
</dbReference>
<evidence type="ECO:0000313" key="1">
    <source>
        <dbReference type="EMBL" id="GAF26542.1"/>
    </source>
</evidence>
<name>A0A0S6UG25_NEOTH</name>
<reference evidence="1" key="1">
    <citation type="journal article" date="2014" name="Gene">
        <title>Genome-guided analysis of transformation efficiency and carbon dioxide assimilation by Moorella thermoacetica Y72.</title>
        <authorList>
            <person name="Tsukahara K."/>
            <person name="Kita A."/>
            <person name="Nakashimada Y."/>
            <person name="Hoshino T."/>
            <person name="Murakami K."/>
        </authorList>
    </citation>
    <scope>NUCLEOTIDE SEQUENCE [LARGE SCALE GENOMIC DNA]</scope>
    <source>
        <strain evidence="1">Y72</strain>
    </source>
</reference>
<accession>A0A0S6UG25</accession>
<dbReference type="AlphaFoldDB" id="A0A0S6UG25"/>
<protein>
    <submittedName>
        <fullName evidence="1">Predicted integral membrane protein</fullName>
    </submittedName>
</protein>
<organism evidence="1">
    <name type="scientific">Moorella thermoacetica Y72</name>
    <dbReference type="NCBI Taxonomy" id="1325331"/>
    <lineage>
        <taxon>Bacteria</taxon>
        <taxon>Bacillati</taxon>
        <taxon>Bacillota</taxon>
        <taxon>Clostridia</taxon>
        <taxon>Neomoorellales</taxon>
        <taxon>Neomoorellaceae</taxon>
        <taxon>Neomoorella</taxon>
    </lineage>
</organism>
<sequence length="54" mass="6585">MVELDFRRRVTRMLDSRNISPARPETGQDWIERLQWLGIKVEEPREKDKDQQTM</sequence>
<gene>
    <name evidence="1" type="ORF">MTY_1882</name>
</gene>